<dbReference type="PROSITE" id="PS50928">
    <property type="entry name" value="ABC_TM1"/>
    <property type="match status" value="1"/>
</dbReference>
<dbReference type="InterPro" id="IPR035906">
    <property type="entry name" value="MetI-like_sf"/>
</dbReference>
<keyword evidence="10" id="KW-1185">Reference proteome</keyword>
<evidence type="ECO:0000313" key="9">
    <source>
        <dbReference type="EMBL" id="MFC7749133.1"/>
    </source>
</evidence>
<feature type="transmembrane region" description="Helical" evidence="6">
    <location>
        <begin position="118"/>
        <end position="139"/>
    </location>
</feature>
<dbReference type="EMBL" id="JBHTGQ010000009">
    <property type="protein sequence ID" value="MFC7749133.1"/>
    <property type="molecule type" value="Genomic_DNA"/>
</dbReference>
<evidence type="ECO:0000256" key="6">
    <source>
        <dbReference type="RuleBase" id="RU363032"/>
    </source>
</evidence>
<protein>
    <recommendedName>
        <fullName evidence="7">Phosphate transport system permease protein</fullName>
    </recommendedName>
</protein>
<evidence type="ECO:0000256" key="2">
    <source>
        <dbReference type="ARBA" id="ARBA00022448"/>
    </source>
</evidence>
<feature type="transmembrane region" description="Helical" evidence="6">
    <location>
        <begin position="269"/>
        <end position="290"/>
    </location>
</feature>
<keyword evidence="5 6" id="KW-0472">Membrane</keyword>
<keyword evidence="7" id="KW-1003">Cell membrane</keyword>
<dbReference type="RefSeq" id="WP_138789322.1">
    <property type="nucleotide sequence ID" value="NZ_JBHTGQ010000009.1"/>
</dbReference>
<evidence type="ECO:0000256" key="3">
    <source>
        <dbReference type="ARBA" id="ARBA00022692"/>
    </source>
</evidence>
<sequence length="299" mass="32302">MNLKLKAPLFSADRIMPKILLLFAVMSILTTVGIVVILITESAGFFRAVPIWDFLTGTEWTPLFAEPKFGVLPLVGGTMMITLIASVVALPIGLFSAIYLSEYAPDRVRHVLKPVLEILAGVPTIVYGFFALNLVTPIIKYFLPQTDTFNALSAGIVVGIMIIPMICSLSEDAMSAVPKPIRHAAFALGATKLEVAWKVVVPAAFSGIVASFVLGLSRAIGETMIVALAAGAMPNLSWNPLESMETLTAYIVAVSGGDTQYGSVEYRTLYAVGITLFVMTLAMNILAGYISRRFREEYK</sequence>
<dbReference type="Proteomes" id="UP001596528">
    <property type="component" value="Unassembled WGS sequence"/>
</dbReference>
<dbReference type="PANTHER" id="PTHR42727:SF1">
    <property type="entry name" value="PHOSPHATE TRANSPORT SYSTEM PERMEASE"/>
    <property type="match status" value="1"/>
</dbReference>
<name>A0ABW2V1N7_9BACL</name>
<reference evidence="10" key="1">
    <citation type="journal article" date="2019" name="Int. J. Syst. Evol. Microbiol.">
        <title>The Global Catalogue of Microorganisms (GCM) 10K type strain sequencing project: providing services to taxonomists for standard genome sequencing and annotation.</title>
        <authorList>
            <consortium name="The Broad Institute Genomics Platform"/>
            <consortium name="The Broad Institute Genome Sequencing Center for Infectious Disease"/>
            <person name="Wu L."/>
            <person name="Ma J."/>
        </authorList>
    </citation>
    <scope>NUCLEOTIDE SEQUENCE [LARGE SCALE GENOMIC DNA]</scope>
    <source>
        <strain evidence="10">JCM 18657</strain>
    </source>
</reference>
<comment type="caution">
    <text evidence="9">The sequence shown here is derived from an EMBL/GenBank/DDBJ whole genome shotgun (WGS) entry which is preliminary data.</text>
</comment>
<gene>
    <name evidence="9" type="primary">pstC</name>
    <name evidence="9" type="ORF">ACFQWB_04125</name>
</gene>
<dbReference type="PANTHER" id="PTHR42727">
    <property type="entry name" value="PHOSPHATE TRANSPORT SYSTEM PERMEASE PROTEIN"/>
    <property type="match status" value="1"/>
</dbReference>
<keyword evidence="3 6" id="KW-0812">Transmembrane</keyword>
<keyword evidence="7" id="KW-0592">Phosphate transport</keyword>
<feature type="domain" description="ABC transmembrane type-1" evidence="8">
    <location>
        <begin position="75"/>
        <end position="287"/>
    </location>
</feature>
<evidence type="ECO:0000256" key="7">
    <source>
        <dbReference type="RuleBase" id="RU363054"/>
    </source>
</evidence>
<evidence type="ECO:0000256" key="1">
    <source>
        <dbReference type="ARBA" id="ARBA00004141"/>
    </source>
</evidence>
<accession>A0ABW2V1N7</accession>
<feature type="transmembrane region" description="Helical" evidence="6">
    <location>
        <begin position="71"/>
        <end position="97"/>
    </location>
</feature>
<keyword evidence="4 6" id="KW-1133">Transmembrane helix</keyword>
<feature type="transmembrane region" description="Helical" evidence="6">
    <location>
        <begin position="151"/>
        <end position="174"/>
    </location>
</feature>
<comment type="function">
    <text evidence="7">Part of the binding-protein-dependent transport system for phosphate; probably responsible for the translocation of the substrate across the membrane.</text>
</comment>
<feature type="transmembrane region" description="Helical" evidence="6">
    <location>
        <begin position="20"/>
        <end position="40"/>
    </location>
</feature>
<evidence type="ECO:0000259" key="8">
    <source>
        <dbReference type="PROSITE" id="PS50928"/>
    </source>
</evidence>
<comment type="similarity">
    <text evidence="7">Belongs to the binding-protein-dependent transport system permease family. CysTW subfamily.</text>
</comment>
<evidence type="ECO:0000256" key="5">
    <source>
        <dbReference type="ARBA" id="ARBA00023136"/>
    </source>
</evidence>
<dbReference type="CDD" id="cd06261">
    <property type="entry name" value="TM_PBP2"/>
    <property type="match status" value="1"/>
</dbReference>
<dbReference type="InterPro" id="IPR000515">
    <property type="entry name" value="MetI-like"/>
</dbReference>
<dbReference type="Gene3D" id="1.10.3720.10">
    <property type="entry name" value="MetI-like"/>
    <property type="match status" value="1"/>
</dbReference>
<proteinExistence type="inferred from homology"/>
<dbReference type="SUPFAM" id="SSF161098">
    <property type="entry name" value="MetI-like"/>
    <property type="match status" value="1"/>
</dbReference>
<keyword evidence="2 6" id="KW-0813">Transport</keyword>
<dbReference type="NCBIfam" id="TIGR02138">
    <property type="entry name" value="phosphate_pstC"/>
    <property type="match status" value="1"/>
</dbReference>
<organism evidence="9 10">
    <name type="scientific">Paenibacillus thermoaerophilus</name>
    <dbReference type="NCBI Taxonomy" id="1215385"/>
    <lineage>
        <taxon>Bacteria</taxon>
        <taxon>Bacillati</taxon>
        <taxon>Bacillota</taxon>
        <taxon>Bacilli</taxon>
        <taxon>Bacillales</taxon>
        <taxon>Paenibacillaceae</taxon>
        <taxon>Paenibacillus</taxon>
    </lineage>
</organism>
<comment type="subcellular location">
    <subcellularLocation>
        <location evidence="6">Cell membrane</location>
        <topology evidence="6">Multi-pass membrane protein</topology>
    </subcellularLocation>
    <subcellularLocation>
        <location evidence="1">Membrane</location>
        <topology evidence="1">Multi-pass membrane protein</topology>
    </subcellularLocation>
</comment>
<dbReference type="InterPro" id="IPR011864">
    <property type="entry name" value="Phosphate_PstC"/>
</dbReference>
<evidence type="ECO:0000256" key="4">
    <source>
        <dbReference type="ARBA" id="ARBA00022989"/>
    </source>
</evidence>
<dbReference type="Pfam" id="PF00528">
    <property type="entry name" value="BPD_transp_1"/>
    <property type="match status" value="1"/>
</dbReference>
<feature type="transmembrane region" description="Helical" evidence="6">
    <location>
        <begin position="195"/>
        <end position="216"/>
    </location>
</feature>
<evidence type="ECO:0000313" key="10">
    <source>
        <dbReference type="Proteomes" id="UP001596528"/>
    </source>
</evidence>